<dbReference type="GO" id="GO:0010082">
    <property type="term" value="P:regulation of root meristem growth"/>
    <property type="evidence" value="ECO:0007669"/>
    <property type="project" value="UniProtKB-ARBA"/>
</dbReference>
<dbReference type="Pfam" id="PF13855">
    <property type="entry name" value="LRR_8"/>
    <property type="match status" value="2"/>
</dbReference>
<dbReference type="InterPro" id="IPR003591">
    <property type="entry name" value="Leu-rich_rpt_typical-subtyp"/>
</dbReference>
<feature type="transmembrane region" description="Helical" evidence="21">
    <location>
        <begin position="701"/>
        <end position="722"/>
    </location>
</feature>
<dbReference type="SUPFAM" id="SSF52047">
    <property type="entry name" value="RNI-like"/>
    <property type="match status" value="1"/>
</dbReference>
<dbReference type="InterPro" id="IPR013210">
    <property type="entry name" value="LRR_N_plant-typ"/>
</dbReference>
<name>A0ABD1A8C1_CARAN</name>
<dbReference type="GO" id="GO:0005524">
    <property type="term" value="F:ATP binding"/>
    <property type="evidence" value="ECO:0007669"/>
    <property type="project" value="UniProtKB-UniRule"/>
</dbReference>
<keyword evidence="14" id="KW-0832">Ubl conjugation</keyword>
<keyword evidence="11 20" id="KW-0547">Nucleotide-binding</keyword>
<evidence type="ECO:0000256" key="16">
    <source>
        <dbReference type="ARBA" id="ARBA00023136"/>
    </source>
</evidence>
<dbReference type="InterPro" id="IPR017441">
    <property type="entry name" value="Protein_kinase_ATP_BS"/>
</dbReference>
<dbReference type="PANTHER" id="PTHR27000">
    <property type="entry name" value="LEUCINE-RICH REPEAT RECEPTOR-LIKE PROTEIN KINASE FAMILY PROTEIN-RELATED"/>
    <property type="match status" value="1"/>
</dbReference>
<comment type="similarity">
    <text evidence="2">Belongs to the protein kinase superfamily. Ser/Thr protein kinase family.</text>
</comment>
<proteinExistence type="inferred from homology"/>
<dbReference type="FunFam" id="3.80.10.10:FF:000270">
    <property type="entry name" value="Putative LRR receptor-like serine/threonine-protein kinase"/>
    <property type="match status" value="1"/>
</dbReference>
<reference evidence="24 25" key="1">
    <citation type="submission" date="2024-04" db="EMBL/GenBank/DDBJ databases">
        <title>Genome assembly C_amara_ONT_v2.</title>
        <authorList>
            <person name="Yant L."/>
            <person name="Moore C."/>
            <person name="Slenker M."/>
        </authorList>
    </citation>
    <scope>NUCLEOTIDE SEQUENCE [LARGE SCALE GENOMIC DNA]</scope>
    <source>
        <tissue evidence="24">Leaf</tissue>
    </source>
</reference>
<dbReference type="FunFam" id="3.80.10.10:FF:000775">
    <property type="entry name" value="Predicted protein"/>
    <property type="match status" value="1"/>
</dbReference>
<dbReference type="FunFam" id="3.80.10.10:FF:001034">
    <property type="entry name" value="Leucine-rich receptor-like protein kinase family protein"/>
    <property type="match status" value="1"/>
</dbReference>
<feature type="chain" id="PRO_5044835640" evidence="22">
    <location>
        <begin position="25"/>
        <end position="1088"/>
    </location>
</feature>
<dbReference type="Pfam" id="PF00560">
    <property type="entry name" value="LRR_1"/>
    <property type="match status" value="6"/>
</dbReference>
<dbReference type="GO" id="GO:0005886">
    <property type="term" value="C:plasma membrane"/>
    <property type="evidence" value="ECO:0007669"/>
    <property type="project" value="UniProtKB-SubCell"/>
</dbReference>
<dbReference type="Proteomes" id="UP001558713">
    <property type="component" value="Unassembled WGS sequence"/>
</dbReference>
<dbReference type="InterPro" id="IPR001611">
    <property type="entry name" value="Leu-rich_rpt"/>
</dbReference>
<dbReference type="PROSITE" id="PS50011">
    <property type="entry name" value="PROTEIN_KINASE_DOM"/>
    <property type="match status" value="1"/>
</dbReference>
<protein>
    <submittedName>
        <fullName evidence="24">LRR receptor-like serine/threonine-protein kinase RGI3</fullName>
    </submittedName>
</protein>
<comment type="caution">
    <text evidence="24">The sequence shown here is derived from an EMBL/GenBank/DDBJ whole genome shotgun (WGS) entry which is preliminary data.</text>
</comment>
<dbReference type="GO" id="GO:0042277">
    <property type="term" value="F:peptide binding"/>
    <property type="evidence" value="ECO:0007669"/>
    <property type="project" value="UniProtKB-ARBA"/>
</dbReference>
<evidence type="ECO:0000256" key="4">
    <source>
        <dbReference type="ARBA" id="ARBA00022527"/>
    </source>
</evidence>
<keyword evidence="13 20" id="KW-0067">ATP-binding</keyword>
<feature type="binding site" evidence="20">
    <location>
        <position position="787"/>
    </location>
    <ligand>
        <name>ATP</name>
        <dbReference type="ChEBI" id="CHEBI:30616"/>
    </ligand>
</feature>
<keyword evidence="4" id="KW-0723">Serine/threonine-protein kinase</keyword>
<organism evidence="24 25">
    <name type="scientific">Cardamine amara subsp. amara</name>
    <dbReference type="NCBI Taxonomy" id="228776"/>
    <lineage>
        <taxon>Eukaryota</taxon>
        <taxon>Viridiplantae</taxon>
        <taxon>Streptophyta</taxon>
        <taxon>Embryophyta</taxon>
        <taxon>Tracheophyta</taxon>
        <taxon>Spermatophyta</taxon>
        <taxon>Magnoliopsida</taxon>
        <taxon>eudicotyledons</taxon>
        <taxon>Gunneridae</taxon>
        <taxon>Pentapetalae</taxon>
        <taxon>rosids</taxon>
        <taxon>malvids</taxon>
        <taxon>Brassicales</taxon>
        <taxon>Brassicaceae</taxon>
        <taxon>Cardamineae</taxon>
        <taxon>Cardamine</taxon>
    </lineage>
</organism>
<dbReference type="SMART" id="SM00369">
    <property type="entry name" value="LRR_TYP"/>
    <property type="match status" value="7"/>
</dbReference>
<evidence type="ECO:0000313" key="25">
    <source>
        <dbReference type="Proteomes" id="UP001558713"/>
    </source>
</evidence>
<dbReference type="GO" id="GO:0004674">
    <property type="term" value="F:protein serine/threonine kinase activity"/>
    <property type="evidence" value="ECO:0007669"/>
    <property type="project" value="UniProtKB-KW"/>
</dbReference>
<evidence type="ECO:0000256" key="5">
    <source>
        <dbReference type="ARBA" id="ARBA00022553"/>
    </source>
</evidence>
<dbReference type="FunFam" id="3.30.200.20:FF:000642">
    <property type="entry name" value="Putative LRR receptor-like serine/threonine-protein kinase"/>
    <property type="match status" value="1"/>
</dbReference>
<keyword evidence="19" id="KW-0325">Glycoprotein</keyword>
<comment type="subcellular location">
    <subcellularLocation>
        <location evidence="1">Cell membrane</location>
        <topology evidence="1">Single-pass type I membrane protein</topology>
    </subcellularLocation>
</comment>
<evidence type="ECO:0000256" key="19">
    <source>
        <dbReference type="ARBA" id="ARBA00023180"/>
    </source>
</evidence>
<keyword evidence="10" id="KW-0677">Repeat</keyword>
<keyword evidence="8 21" id="KW-0812">Transmembrane</keyword>
<sequence length="1088" mass="118892">MPPNIYTLFFFPFLLCFFFIPCFTLDQQGQSLSSWKSQFNISGDVLPSWNVADASPCNWIGVKCNSRGEVSEIELKGIDLQGSMSITSLRSLKFFTSLTLSSLNLTGVIPKEIGDLTELKVLDLSDNSLSGEIPVEIFKLKKLETLSLNTNNLEGRIPMEIGNLSGLFELMLFDNKLSGEIPRSIGELKNLQVFRAGGNKNLRGELPWEIGNCINLVMLGLAETSLSGRLPASIGNLKRVQTIAIYTSLLSGPIPDEIGYCTELQNLYLYQNSISGSIPTTIGGLKKLQSLLLWQNNLVGKIPTELGNCPELWLIDLSENLLTGNIPRSFGKLEKLQELQLSVNQISGTIPEELANCTKLTHLEIDNNLLTGEIPSLMSNLRSLTMFFAWQNKLTGNIPKSLSLCQELQAIDLSYNSLSGSIPKEIFGLRNLTKLLLLSNDLSGFIPPDIGNCTNLYRLRVNENRLSGNIPAEIGNLKNLNFIDISENRLVGTIPPAISGCESLEFLDLHSNSLTGSLLGTLPKSLKLIDFSDNSLSGPLPPGIGLLTELTKLNLAKNRFSGDIPREISTCRSLQLLNLGENAFSGEIPEELGRIPSLAISLNLSCNGFVGKIPSRFSDLKNLGVLDISHNRLTGNLIVLTDLQNLVSLNVSFNDFSGELPNTPFFRRVPLSDLASNKGLYITNGISTRSDPTQNSSAVKLTILILIAVTAVLVLLAVYTLVRARVAGKALLGEEIDSWEVTLYQKLDFSIEDIVTNLTSANVIGTGSSGVVYRITIPSGESLAVKKMWSREQNGAFNSEISTLGSIRHRNIVRLLGWCSNRNLKLLFYDYLPNGSLSSRLHGAGKGGGVDWEARYDVVLGVAHALAYLHHDCLPAIIHGDVKAMNVLLGPEFEPYLADFGLARTVSGYPSTGIDLSKPTNRPPLAGSYGYMAPEHASMQRITEKSDVYSYGVVVLEVLTGKHPLDPDLPGGAHLVKWVRDHLAEKKDPSKLLDSRLNGRTDPIMHEMLQTLAVAFMCVSNKANERPLMKDVVAMLTEIREVDVGRSETDKIKSGGCGSKEPQLMSNEKIIISHGSSNCSFAFSDDSL</sequence>
<keyword evidence="5" id="KW-0597">Phosphoprotein</keyword>
<keyword evidence="25" id="KW-1185">Reference proteome</keyword>
<evidence type="ECO:0000256" key="2">
    <source>
        <dbReference type="ARBA" id="ARBA00008684"/>
    </source>
</evidence>
<keyword evidence="6" id="KW-0433">Leucine-rich repeat</keyword>
<dbReference type="GO" id="GO:0001653">
    <property type="term" value="F:peptide receptor activity"/>
    <property type="evidence" value="ECO:0007669"/>
    <property type="project" value="UniProtKB-ARBA"/>
</dbReference>
<evidence type="ECO:0000256" key="18">
    <source>
        <dbReference type="ARBA" id="ARBA00023170"/>
    </source>
</evidence>
<keyword evidence="18" id="KW-0675">Receptor</keyword>
<evidence type="ECO:0000256" key="15">
    <source>
        <dbReference type="ARBA" id="ARBA00022989"/>
    </source>
</evidence>
<dbReference type="InterPro" id="IPR055414">
    <property type="entry name" value="LRR_R13L4/SHOC2-like"/>
</dbReference>
<evidence type="ECO:0000256" key="12">
    <source>
        <dbReference type="ARBA" id="ARBA00022777"/>
    </source>
</evidence>
<evidence type="ECO:0000256" key="20">
    <source>
        <dbReference type="PROSITE-ProRule" id="PRU10141"/>
    </source>
</evidence>
<evidence type="ECO:0000256" key="11">
    <source>
        <dbReference type="ARBA" id="ARBA00022741"/>
    </source>
</evidence>
<dbReference type="PROSITE" id="PS00108">
    <property type="entry name" value="PROTEIN_KINASE_ST"/>
    <property type="match status" value="1"/>
</dbReference>
<evidence type="ECO:0000313" key="24">
    <source>
        <dbReference type="EMBL" id="KAL1202969.1"/>
    </source>
</evidence>
<dbReference type="SMART" id="SM00220">
    <property type="entry name" value="S_TKc"/>
    <property type="match status" value="1"/>
</dbReference>
<dbReference type="Pfam" id="PF08263">
    <property type="entry name" value="LRRNT_2"/>
    <property type="match status" value="1"/>
</dbReference>
<evidence type="ECO:0000256" key="6">
    <source>
        <dbReference type="ARBA" id="ARBA00022614"/>
    </source>
</evidence>
<accession>A0ABD1A8C1</accession>
<dbReference type="Gene3D" id="3.80.10.10">
    <property type="entry name" value="Ribonuclease Inhibitor"/>
    <property type="match status" value="7"/>
</dbReference>
<dbReference type="PROSITE" id="PS00107">
    <property type="entry name" value="PROTEIN_KINASE_ATP"/>
    <property type="match status" value="1"/>
</dbReference>
<dbReference type="GO" id="GO:0010078">
    <property type="term" value="P:maintenance of root meristem identity"/>
    <property type="evidence" value="ECO:0007669"/>
    <property type="project" value="UniProtKB-ARBA"/>
</dbReference>
<dbReference type="Gene3D" id="3.30.200.20">
    <property type="entry name" value="Phosphorylase Kinase, domain 1"/>
    <property type="match status" value="1"/>
</dbReference>
<dbReference type="SUPFAM" id="SSF56112">
    <property type="entry name" value="Protein kinase-like (PK-like)"/>
    <property type="match status" value="1"/>
</dbReference>
<dbReference type="PRINTS" id="PR00019">
    <property type="entry name" value="LEURICHRPT"/>
</dbReference>
<gene>
    <name evidence="24" type="ORF">V5N11_015221</name>
</gene>
<keyword evidence="3" id="KW-1003">Cell membrane</keyword>
<dbReference type="AlphaFoldDB" id="A0ABD1A8C1"/>
<evidence type="ECO:0000256" key="22">
    <source>
        <dbReference type="SAM" id="SignalP"/>
    </source>
</evidence>
<evidence type="ECO:0000256" key="1">
    <source>
        <dbReference type="ARBA" id="ARBA00004251"/>
    </source>
</evidence>
<evidence type="ECO:0000256" key="9">
    <source>
        <dbReference type="ARBA" id="ARBA00022729"/>
    </source>
</evidence>
<keyword evidence="12" id="KW-0418">Kinase</keyword>
<dbReference type="Pfam" id="PF23598">
    <property type="entry name" value="LRR_14"/>
    <property type="match status" value="1"/>
</dbReference>
<evidence type="ECO:0000256" key="3">
    <source>
        <dbReference type="ARBA" id="ARBA00022475"/>
    </source>
</evidence>
<dbReference type="FunFam" id="1.10.510.10:FF:000276">
    <property type="entry name" value="LRR receptor-like serine/threonine-protein kinase RCH1"/>
    <property type="match status" value="1"/>
</dbReference>
<keyword evidence="15 21" id="KW-1133">Transmembrane helix</keyword>
<dbReference type="PANTHER" id="PTHR27000:SF676">
    <property type="entry name" value="LRR RECEPTOR-LIKE SERINE_THREONINE-PROTEIN KINASE RGI3"/>
    <property type="match status" value="1"/>
</dbReference>
<dbReference type="SUPFAM" id="SSF52058">
    <property type="entry name" value="L domain-like"/>
    <property type="match status" value="1"/>
</dbReference>
<evidence type="ECO:0000256" key="8">
    <source>
        <dbReference type="ARBA" id="ARBA00022692"/>
    </source>
</evidence>
<dbReference type="InterPro" id="IPR011009">
    <property type="entry name" value="Kinase-like_dom_sf"/>
</dbReference>
<dbReference type="InterPro" id="IPR000719">
    <property type="entry name" value="Prot_kinase_dom"/>
</dbReference>
<keyword evidence="7" id="KW-0808">Transferase</keyword>
<evidence type="ECO:0000256" key="14">
    <source>
        <dbReference type="ARBA" id="ARBA00022843"/>
    </source>
</evidence>
<evidence type="ECO:0000259" key="23">
    <source>
        <dbReference type="PROSITE" id="PS50011"/>
    </source>
</evidence>
<keyword evidence="16 21" id="KW-0472">Membrane</keyword>
<dbReference type="FunFam" id="3.80.10.10:FF:000400">
    <property type="entry name" value="Nuclear pore complex protein NUP107"/>
    <property type="match status" value="1"/>
</dbReference>
<dbReference type="GO" id="GO:2000280">
    <property type="term" value="P:regulation of root development"/>
    <property type="evidence" value="ECO:0007669"/>
    <property type="project" value="UniProtKB-ARBA"/>
</dbReference>
<keyword evidence="17" id="KW-1015">Disulfide bond</keyword>
<dbReference type="InterPro" id="IPR032675">
    <property type="entry name" value="LRR_dom_sf"/>
</dbReference>
<evidence type="ECO:0000256" key="13">
    <source>
        <dbReference type="ARBA" id="ARBA00022840"/>
    </source>
</evidence>
<dbReference type="InterPro" id="IPR008271">
    <property type="entry name" value="Ser/Thr_kinase_AS"/>
</dbReference>
<evidence type="ECO:0000256" key="17">
    <source>
        <dbReference type="ARBA" id="ARBA00023157"/>
    </source>
</evidence>
<feature type="signal peptide" evidence="22">
    <location>
        <begin position="1"/>
        <end position="24"/>
    </location>
</feature>
<feature type="domain" description="Protein kinase" evidence="23">
    <location>
        <begin position="758"/>
        <end position="1039"/>
    </location>
</feature>
<evidence type="ECO:0000256" key="7">
    <source>
        <dbReference type="ARBA" id="ARBA00022679"/>
    </source>
</evidence>
<dbReference type="Gene3D" id="1.10.510.10">
    <property type="entry name" value="Transferase(Phosphotransferase) domain 1"/>
    <property type="match status" value="1"/>
</dbReference>
<evidence type="ECO:0000256" key="21">
    <source>
        <dbReference type="SAM" id="Phobius"/>
    </source>
</evidence>
<dbReference type="Pfam" id="PF00069">
    <property type="entry name" value="Pkinase"/>
    <property type="match status" value="1"/>
</dbReference>
<dbReference type="SMART" id="SM00365">
    <property type="entry name" value="LRR_SD22"/>
    <property type="match status" value="7"/>
</dbReference>
<evidence type="ECO:0000256" key="10">
    <source>
        <dbReference type="ARBA" id="ARBA00022737"/>
    </source>
</evidence>
<dbReference type="EMBL" id="JBANAX010000566">
    <property type="protein sequence ID" value="KAL1202969.1"/>
    <property type="molecule type" value="Genomic_DNA"/>
</dbReference>
<keyword evidence="9 22" id="KW-0732">Signal</keyword>